<evidence type="ECO:0000259" key="5">
    <source>
        <dbReference type="Pfam" id="PF02872"/>
    </source>
</evidence>
<name>A0A8H7Y0S4_PSICU</name>
<evidence type="ECO:0000256" key="1">
    <source>
        <dbReference type="ARBA" id="ARBA00006654"/>
    </source>
</evidence>
<feature type="domain" description="5'-Nucleotidase C-terminal" evidence="5">
    <location>
        <begin position="368"/>
        <end position="543"/>
    </location>
</feature>
<dbReference type="Pfam" id="PF00149">
    <property type="entry name" value="Metallophos"/>
    <property type="match status" value="1"/>
</dbReference>
<comment type="similarity">
    <text evidence="1 3">Belongs to the 5'-nucleotidase family.</text>
</comment>
<dbReference type="GO" id="GO:0016787">
    <property type="term" value="F:hydrolase activity"/>
    <property type="evidence" value="ECO:0007669"/>
    <property type="project" value="UniProtKB-KW"/>
</dbReference>
<sequence length="694" mass="77644">MHLDFRRKSHSRSPPHRMASDITLPILHFNDVYRVTPQKISRTESIDVTQFAALVDDIRNNWPNRPDGKKDGLLLFSGDVFSPSVESSVTRGSHMVPVMNQLGVDVSVTGNHDFDFGYPHLCKLVNDTNFPWILSNIIDTTTSKIPQQLNEYVVIERSGVRIGFIGLVEEDWITTVSAWPPEFVYTSMKETALALSKKLRDPQGEHRCDIIIALTHSRLPNDITLAKELFAFSPNAQKTHPIASEHGIDLLLGGHDHMYFVGKGVTSWDGYDLKEDVLGAESDEGDILVIKSGTDFRDLSEMAVTVSPTPPGSVRRMVISKITGKRHVTQPGYRSSKKMTKLLKNLLGSISSALKAPICRTDVMIDVRSYYIRVTESPICNWIADICRHAYDEALCQNGGRGSDGVFLCAGTFRGDSTYGPGVMTIGDILEILPFDDPTLVIEIDGATLWAALESALSTWPAQEGRFPAISGFRVTWDSRREPGHRVLGVWLLIPSNEAESNKEIDKSHYAEEPVKNEVGGRTYRIVSREYMVQGHDGFEALTKGKILVDHECGEMLSTIVRKYMLGSHFVNKVIRKKEEKISFLRKTTLPTIHELEKEFKLAKADRSTAATRLWKYAANLALHRGRSKSYYQTHIKISSTEHMSSVDAYDGESIRKGRECRKVSTEPDDDLLLVHPHVDGRLVNVGKGAEESK</sequence>
<dbReference type="PANTHER" id="PTHR11575:SF48">
    <property type="entry name" value="5'-NUCLEOTIDASE"/>
    <property type="match status" value="1"/>
</dbReference>
<dbReference type="AlphaFoldDB" id="A0A8H7Y0S4"/>
<accession>A0A8H7Y0S4</accession>
<feature type="domain" description="Calcineurin-like phosphoesterase" evidence="4">
    <location>
        <begin position="24"/>
        <end position="259"/>
    </location>
</feature>
<evidence type="ECO:0000256" key="2">
    <source>
        <dbReference type="ARBA" id="ARBA00022729"/>
    </source>
</evidence>
<dbReference type="GO" id="GO:0009166">
    <property type="term" value="P:nucleotide catabolic process"/>
    <property type="evidence" value="ECO:0007669"/>
    <property type="project" value="InterPro"/>
</dbReference>
<dbReference type="InterPro" id="IPR004843">
    <property type="entry name" value="Calcineurin-like_PHP"/>
</dbReference>
<organism evidence="6">
    <name type="scientific">Psilocybe cubensis</name>
    <name type="common">Psychedelic mushroom</name>
    <name type="synonym">Stropharia cubensis</name>
    <dbReference type="NCBI Taxonomy" id="181762"/>
    <lineage>
        <taxon>Eukaryota</taxon>
        <taxon>Fungi</taxon>
        <taxon>Dikarya</taxon>
        <taxon>Basidiomycota</taxon>
        <taxon>Agaricomycotina</taxon>
        <taxon>Agaricomycetes</taxon>
        <taxon>Agaricomycetidae</taxon>
        <taxon>Agaricales</taxon>
        <taxon>Agaricineae</taxon>
        <taxon>Strophariaceae</taxon>
        <taxon>Psilocybe</taxon>
    </lineage>
</organism>
<dbReference type="PANTHER" id="PTHR11575">
    <property type="entry name" value="5'-NUCLEOTIDASE-RELATED"/>
    <property type="match status" value="1"/>
</dbReference>
<keyword evidence="3" id="KW-0378">Hydrolase</keyword>
<keyword evidence="3" id="KW-0547">Nucleotide-binding</keyword>
<dbReference type="SUPFAM" id="SSF56300">
    <property type="entry name" value="Metallo-dependent phosphatases"/>
    <property type="match status" value="1"/>
</dbReference>
<keyword evidence="2" id="KW-0732">Signal</keyword>
<dbReference type="InterPro" id="IPR029052">
    <property type="entry name" value="Metallo-depent_PP-like"/>
</dbReference>
<protein>
    <recommendedName>
        <fullName evidence="7">Metallo-dependent phosphatase</fullName>
    </recommendedName>
</protein>
<dbReference type="PRINTS" id="PR01607">
    <property type="entry name" value="APYRASEFAMLY"/>
</dbReference>
<comment type="caution">
    <text evidence="6">The sequence shown here is derived from an EMBL/GenBank/DDBJ whole genome shotgun (WGS) entry which is preliminary data.</text>
</comment>
<dbReference type="SUPFAM" id="SSF55816">
    <property type="entry name" value="5'-nucleotidase (syn. UDP-sugar hydrolase), C-terminal domain"/>
    <property type="match status" value="1"/>
</dbReference>
<dbReference type="InterPro" id="IPR008334">
    <property type="entry name" value="5'-Nucleotdase_C"/>
</dbReference>
<reference evidence="6" key="1">
    <citation type="submission" date="2021-02" db="EMBL/GenBank/DDBJ databases">
        <title>Psilocybe cubensis genome.</title>
        <authorList>
            <person name="Mckernan K.J."/>
            <person name="Crawford S."/>
            <person name="Trippe A."/>
            <person name="Kane L.T."/>
            <person name="Mclaughlin S."/>
        </authorList>
    </citation>
    <scope>NUCLEOTIDE SEQUENCE [LARGE SCALE GENOMIC DNA]</scope>
    <source>
        <strain evidence="6">MGC-MH-2018</strain>
    </source>
</reference>
<dbReference type="Gene3D" id="3.90.780.10">
    <property type="entry name" value="5'-Nucleotidase, C-terminal domain"/>
    <property type="match status" value="1"/>
</dbReference>
<evidence type="ECO:0000313" key="6">
    <source>
        <dbReference type="EMBL" id="KAG5171595.1"/>
    </source>
</evidence>
<proteinExistence type="inferred from homology"/>
<dbReference type="OrthoDB" id="10252235at2759"/>
<dbReference type="Pfam" id="PF02872">
    <property type="entry name" value="5_nucleotid_C"/>
    <property type="match status" value="1"/>
</dbReference>
<evidence type="ECO:0000256" key="3">
    <source>
        <dbReference type="RuleBase" id="RU362119"/>
    </source>
</evidence>
<dbReference type="EMBL" id="JAFIQS010000003">
    <property type="protein sequence ID" value="KAG5171595.1"/>
    <property type="molecule type" value="Genomic_DNA"/>
</dbReference>
<gene>
    <name evidence="6" type="ORF">JR316_003682</name>
</gene>
<evidence type="ECO:0008006" key="7">
    <source>
        <dbReference type="Google" id="ProtNLM"/>
    </source>
</evidence>
<evidence type="ECO:0000259" key="4">
    <source>
        <dbReference type="Pfam" id="PF00149"/>
    </source>
</evidence>
<dbReference type="InterPro" id="IPR006179">
    <property type="entry name" value="5_nucleotidase/apyrase"/>
</dbReference>
<dbReference type="Gene3D" id="3.60.21.10">
    <property type="match status" value="1"/>
</dbReference>
<dbReference type="InterPro" id="IPR036907">
    <property type="entry name" value="5'-Nucleotdase_C_sf"/>
</dbReference>
<dbReference type="GO" id="GO:0000166">
    <property type="term" value="F:nucleotide binding"/>
    <property type="evidence" value="ECO:0007669"/>
    <property type="project" value="UniProtKB-KW"/>
</dbReference>